<organism evidence="2 3">
    <name type="scientific">Champsocephalus gunnari</name>
    <name type="common">Mackerel icefish</name>
    <dbReference type="NCBI Taxonomy" id="52237"/>
    <lineage>
        <taxon>Eukaryota</taxon>
        <taxon>Metazoa</taxon>
        <taxon>Chordata</taxon>
        <taxon>Craniata</taxon>
        <taxon>Vertebrata</taxon>
        <taxon>Euteleostomi</taxon>
        <taxon>Actinopterygii</taxon>
        <taxon>Neopterygii</taxon>
        <taxon>Teleostei</taxon>
        <taxon>Neoteleostei</taxon>
        <taxon>Acanthomorphata</taxon>
        <taxon>Eupercaria</taxon>
        <taxon>Perciformes</taxon>
        <taxon>Notothenioidei</taxon>
        <taxon>Channichthyidae</taxon>
        <taxon>Champsocephalus</taxon>
    </lineage>
</organism>
<evidence type="ECO:0000313" key="3">
    <source>
        <dbReference type="Proteomes" id="UP001331515"/>
    </source>
</evidence>
<accession>A0AAN8HRA8</accession>
<name>A0AAN8HRA8_CHAGU</name>
<evidence type="ECO:0000256" key="1">
    <source>
        <dbReference type="SAM" id="MobiDB-lite"/>
    </source>
</evidence>
<evidence type="ECO:0000313" key="2">
    <source>
        <dbReference type="EMBL" id="KAK5925461.1"/>
    </source>
</evidence>
<proteinExistence type="predicted"/>
<comment type="caution">
    <text evidence="2">The sequence shown here is derived from an EMBL/GenBank/DDBJ whole genome shotgun (WGS) entry which is preliminary data.</text>
</comment>
<dbReference type="EMBL" id="JAURVH010001520">
    <property type="protein sequence ID" value="KAK5925461.1"/>
    <property type="molecule type" value="Genomic_DNA"/>
</dbReference>
<feature type="region of interest" description="Disordered" evidence="1">
    <location>
        <begin position="39"/>
        <end position="79"/>
    </location>
</feature>
<keyword evidence="3" id="KW-1185">Reference proteome</keyword>
<sequence>MEFVALGIWFIFHPGFLSYLQHFPRFWLQLDWEAGGRGEGDLGGLGEEGEGGRATGLESVTHNSAQLGRWKERQRNGER</sequence>
<protein>
    <submittedName>
        <fullName evidence="2">Uncharacterized protein</fullName>
    </submittedName>
</protein>
<gene>
    <name evidence="2" type="ORF">CgunFtcFv8_017982</name>
</gene>
<reference evidence="2 3" key="1">
    <citation type="journal article" date="2023" name="Mol. Biol. Evol.">
        <title>Genomics of Secondarily Temperate Adaptation in the Only Non-Antarctic Icefish.</title>
        <authorList>
            <person name="Rivera-Colon A.G."/>
            <person name="Rayamajhi N."/>
            <person name="Minhas B.F."/>
            <person name="Madrigal G."/>
            <person name="Bilyk K.T."/>
            <person name="Yoon V."/>
            <person name="Hune M."/>
            <person name="Gregory S."/>
            <person name="Cheng C.H.C."/>
            <person name="Catchen J.M."/>
        </authorList>
    </citation>
    <scope>NUCLEOTIDE SEQUENCE [LARGE SCALE GENOMIC DNA]</scope>
    <source>
        <tissue evidence="2">White muscle</tissue>
    </source>
</reference>
<feature type="compositionally biased region" description="Basic and acidic residues" evidence="1">
    <location>
        <begin position="69"/>
        <end position="79"/>
    </location>
</feature>
<dbReference type="Proteomes" id="UP001331515">
    <property type="component" value="Unassembled WGS sequence"/>
</dbReference>
<dbReference type="AlphaFoldDB" id="A0AAN8HRA8"/>